<reference evidence="2 3" key="1">
    <citation type="journal article" date="2012" name="Plant Cell">
        <title>Genome comparison of barley and maize smut fungi reveals targeted loss of RNA silencing components and species-specific presence of transposable elements.</title>
        <authorList>
            <person name="Laurie J.D."/>
            <person name="Ali S."/>
            <person name="Linning R."/>
            <person name="Mannhaupt G."/>
            <person name="Wong P."/>
            <person name="Gueldener U."/>
            <person name="Muensterkoetter M."/>
            <person name="Moore R."/>
            <person name="Kahmann R."/>
            <person name="Bakkeren G."/>
            <person name="Schirawski J."/>
        </authorList>
    </citation>
    <scope>NUCLEOTIDE SEQUENCE [LARGE SCALE GENOMIC DNA]</scope>
    <source>
        <strain evidence="3">Uh4875-4</strain>
    </source>
</reference>
<evidence type="ECO:0000313" key="2">
    <source>
        <dbReference type="EMBL" id="CCF48106.1"/>
    </source>
</evidence>
<protein>
    <submittedName>
        <fullName evidence="2">Uncharacterized protein</fullName>
    </submittedName>
</protein>
<feature type="compositionally biased region" description="Polar residues" evidence="1">
    <location>
        <begin position="1"/>
        <end position="15"/>
    </location>
</feature>
<feature type="region of interest" description="Disordered" evidence="1">
    <location>
        <begin position="1"/>
        <end position="70"/>
    </location>
</feature>
<sequence length="146" mass="14821">MAECLASTSYRSTTGEVGEKSFPTGLGMTGARKGEGRGLEMMMSSSIPKKRGSSGERTTGGARGSATWAGTEGAGGFASVAGSSQGCSLNTTRQQREDVIATSAGGATVAVLEQVRYSDMGMGLDGEEMVVWSKHGTGHASTELGS</sequence>
<comment type="caution">
    <text evidence="2">The sequence shown here is derived from an EMBL/GenBank/DDBJ whole genome shotgun (WGS) entry which is preliminary data.</text>
</comment>
<dbReference type="EMBL" id="CAGI01000089">
    <property type="protein sequence ID" value="CCF48106.1"/>
    <property type="molecule type" value="Genomic_DNA"/>
</dbReference>
<dbReference type="HOGENOM" id="CLU_1778847_0_0_1"/>
<accession>I2FMG3</accession>
<evidence type="ECO:0000313" key="3">
    <source>
        <dbReference type="Proteomes" id="UP000006174"/>
    </source>
</evidence>
<dbReference type="AlphaFoldDB" id="I2FMG3"/>
<gene>
    <name evidence="2" type="ORF">UHOR_12786</name>
</gene>
<dbReference type="Proteomes" id="UP000006174">
    <property type="component" value="Unassembled WGS sequence"/>
</dbReference>
<evidence type="ECO:0000256" key="1">
    <source>
        <dbReference type="SAM" id="MobiDB-lite"/>
    </source>
</evidence>
<keyword evidence="3" id="KW-1185">Reference proteome</keyword>
<organism evidence="2 3">
    <name type="scientific">Ustilago hordei</name>
    <name type="common">Barley covered smut fungus</name>
    <dbReference type="NCBI Taxonomy" id="120017"/>
    <lineage>
        <taxon>Eukaryota</taxon>
        <taxon>Fungi</taxon>
        <taxon>Dikarya</taxon>
        <taxon>Basidiomycota</taxon>
        <taxon>Ustilaginomycotina</taxon>
        <taxon>Ustilaginomycetes</taxon>
        <taxon>Ustilaginales</taxon>
        <taxon>Ustilaginaceae</taxon>
        <taxon>Ustilago</taxon>
    </lineage>
</organism>
<name>I2FMG3_USTHO</name>
<proteinExistence type="predicted"/>